<dbReference type="Proteomes" id="UP000095283">
    <property type="component" value="Unplaced"/>
</dbReference>
<organism evidence="2 4">
    <name type="scientific">Heterorhabditis bacteriophora</name>
    <name type="common">Entomopathogenic nematode worm</name>
    <dbReference type="NCBI Taxonomy" id="37862"/>
    <lineage>
        <taxon>Eukaryota</taxon>
        <taxon>Metazoa</taxon>
        <taxon>Ecdysozoa</taxon>
        <taxon>Nematoda</taxon>
        <taxon>Chromadorea</taxon>
        <taxon>Rhabditida</taxon>
        <taxon>Rhabditina</taxon>
        <taxon>Rhabditomorpha</taxon>
        <taxon>Strongyloidea</taxon>
        <taxon>Heterorhabditidae</taxon>
        <taxon>Heterorhabditis</taxon>
    </lineage>
</organism>
<sequence length="78" mass="8761">MLCKWQTEGPWRSQSDGYRHESDARELPKTLHRIQVRSVRGPVHSGHIIALQPSLGASSGVDCGKILLEREANAWRSL</sequence>
<evidence type="ECO:0000313" key="2">
    <source>
        <dbReference type="Proteomes" id="UP000095283"/>
    </source>
</evidence>
<feature type="region of interest" description="Disordered" evidence="1">
    <location>
        <begin position="1"/>
        <end position="23"/>
    </location>
</feature>
<protein>
    <submittedName>
        <fullName evidence="3 4">Uncharacterized protein</fullName>
    </submittedName>
</protein>
<dbReference type="AlphaFoldDB" id="A0A1I7XVG8"/>
<evidence type="ECO:0000313" key="4">
    <source>
        <dbReference type="WBParaSite" id="Hba_21538"/>
    </source>
</evidence>
<accession>A0A1I7XVG8</accession>
<reference evidence="3 4" key="1">
    <citation type="submission" date="2016-11" db="UniProtKB">
        <authorList>
            <consortium name="WormBaseParasite"/>
        </authorList>
    </citation>
    <scope>IDENTIFICATION</scope>
</reference>
<keyword evidence="2" id="KW-1185">Reference proteome</keyword>
<dbReference type="WBParaSite" id="Hba_21538">
    <property type="protein sequence ID" value="Hba_21538"/>
    <property type="gene ID" value="Hba_21538"/>
</dbReference>
<proteinExistence type="predicted"/>
<dbReference type="WBParaSite" id="Hba_21494">
    <property type="protein sequence ID" value="Hba_21494"/>
    <property type="gene ID" value="Hba_21494"/>
</dbReference>
<evidence type="ECO:0000313" key="3">
    <source>
        <dbReference type="WBParaSite" id="Hba_21494"/>
    </source>
</evidence>
<evidence type="ECO:0000256" key="1">
    <source>
        <dbReference type="SAM" id="MobiDB-lite"/>
    </source>
</evidence>
<name>A0A1I7XVG8_HETBA</name>